<evidence type="ECO:0000256" key="1">
    <source>
        <dbReference type="SAM" id="Phobius"/>
    </source>
</evidence>
<proteinExistence type="predicted"/>
<dbReference type="Proteomes" id="UP000219338">
    <property type="component" value="Unassembled WGS sequence"/>
</dbReference>
<dbReference type="EMBL" id="FUEG01000010">
    <property type="protein sequence ID" value="SJL09302.1"/>
    <property type="molecule type" value="Genomic_DNA"/>
</dbReference>
<name>A0A284RKL8_ARMOS</name>
<keyword evidence="3" id="KW-1185">Reference proteome</keyword>
<dbReference type="OMA" id="GFQNTIT"/>
<feature type="transmembrane region" description="Helical" evidence="1">
    <location>
        <begin position="6"/>
        <end position="25"/>
    </location>
</feature>
<dbReference type="STRING" id="47428.A0A284RKL8"/>
<protein>
    <recommendedName>
        <fullName evidence="4">RNase H type-1 domain-containing protein</fullName>
    </recommendedName>
</protein>
<evidence type="ECO:0000313" key="2">
    <source>
        <dbReference type="EMBL" id="SJL09302.1"/>
    </source>
</evidence>
<keyword evidence="1" id="KW-0472">Membrane</keyword>
<accession>A0A284RKL8</accession>
<sequence>MPSEEGIFFNEVLAVVSVLLMTLLLSSKLYRILIYTDNINTVDIFNFLYAKPFYNLLLITAVDALITYKAQLPVLHIPGFQNTITDALSHNNHNFVLAQHSHIRLLKFSPPQLKSRSDNVK</sequence>
<keyword evidence="1" id="KW-0812">Transmembrane</keyword>
<dbReference type="AlphaFoldDB" id="A0A284RKL8"/>
<gene>
    <name evidence="2" type="ORF">ARMOST_12679</name>
</gene>
<keyword evidence="1" id="KW-1133">Transmembrane helix</keyword>
<reference evidence="3" key="1">
    <citation type="journal article" date="2017" name="Nat. Ecol. Evol.">
        <title>Genome expansion and lineage-specific genetic innovations in the forest pathogenic fungi Armillaria.</title>
        <authorList>
            <person name="Sipos G."/>
            <person name="Prasanna A.N."/>
            <person name="Walter M.C."/>
            <person name="O'Connor E."/>
            <person name="Balint B."/>
            <person name="Krizsan K."/>
            <person name="Kiss B."/>
            <person name="Hess J."/>
            <person name="Varga T."/>
            <person name="Slot J."/>
            <person name="Riley R."/>
            <person name="Boka B."/>
            <person name="Rigling D."/>
            <person name="Barry K."/>
            <person name="Lee J."/>
            <person name="Mihaltcheva S."/>
            <person name="LaButti K."/>
            <person name="Lipzen A."/>
            <person name="Waldron R."/>
            <person name="Moloney N.M."/>
            <person name="Sperisen C."/>
            <person name="Kredics L."/>
            <person name="Vagvoelgyi C."/>
            <person name="Patrignani A."/>
            <person name="Fitzpatrick D."/>
            <person name="Nagy I."/>
            <person name="Doyle S."/>
            <person name="Anderson J.B."/>
            <person name="Grigoriev I.V."/>
            <person name="Gueldener U."/>
            <person name="Muensterkoetter M."/>
            <person name="Nagy L.G."/>
        </authorList>
    </citation>
    <scope>NUCLEOTIDE SEQUENCE [LARGE SCALE GENOMIC DNA]</scope>
    <source>
        <strain evidence="3">C18/9</strain>
    </source>
</reference>
<evidence type="ECO:0008006" key="4">
    <source>
        <dbReference type="Google" id="ProtNLM"/>
    </source>
</evidence>
<dbReference type="OrthoDB" id="3249498at2759"/>
<organism evidence="2 3">
    <name type="scientific">Armillaria ostoyae</name>
    <name type="common">Armillaria root rot fungus</name>
    <dbReference type="NCBI Taxonomy" id="47428"/>
    <lineage>
        <taxon>Eukaryota</taxon>
        <taxon>Fungi</taxon>
        <taxon>Dikarya</taxon>
        <taxon>Basidiomycota</taxon>
        <taxon>Agaricomycotina</taxon>
        <taxon>Agaricomycetes</taxon>
        <taxon>Agaricomycetidae</taxon>
        <taxon>Agaricales</taxon>
        <taxon>Marasmiineae</taxon>
        <taxon>Physalacriaceae</taxon>
        <taxon>Armillaria</taxon>
    </lineage>
</organism>
<evidence type="ECO:0000313" key="3">
    <source>
        <dbReference type="Proteomes" id="UP000219338"/>
    </source>
</evidence>